<sequence length="443" mass="49839">MSATADLESYIQKFKAGYKKYLPSETSSVSSLDTEELLSDTSSEVSSVKPKKVNKVKSISSLKKRKKYARVNKPTHMKPYNNQPLNPINEEEETDNLRSTYLLENFMPKQSLDIKNYLPQVNKRVSEALKAIDMDSDTTSMISSADTEDLLQSSDEEQDTLQLPTPFSKTQTSTPYKPTFASKSYNTTPLQYKSQEGLSYTPLQYSAKTEVSPIHSSSKKLSFQKTSDLAIKSRKLSTETTSIGIAPKKSTFTSPSAFFNSLSSSLKSSKSSQFRLCTCILKGSLFKHFKDCRFVEAQINLPVKPVVKPKGNFQAATEIQRAFRDFNQKKKSKLPTFGKKSYTSTEEIEKATQSLYQAIEELKNIRNISKIDSSVNTSFSVNESYNSSVKKQDFEGAVCEQRHEVESPEQQTIEGNFLEEYQDNEVSDCDTEELLNSTFSSIA</sequence>
<proteinExistence type="predicted"/>
<feature type="region of interest" description="Disordered" evidence="1">
    <location>
        <begin position="63"/>
        <end position="88"/>
    </location>
</feature>
<evidence type="ECO:0000313" key="2">
    <source>
        <dbReference type="EMBL" id="CAE0317258.1"/>
    </source>
</evidence>
<organism evidence="2">
    <name type="scientific">Fabrea salina</name>
    <dbReference type="NCBI Taxonomy" id="342563"/>
    <lineage>
        <taxon>Eukaryota</taxon>
        <taxon>Sar</taxon>
        <taxon>Alveolata</taxon>
        <taxon>Ciliophora</taxon>
        <taxon>Postciliodesmatophora</taxon>
        <taxon>Heterotrichea</taxon>
        <taxon>Heterotrichida</taxon>
        <taxon>Fabreidae</taxon>
        <taxon>Fabrea</taxon>
    </lineage>
</organism>
<feature type="region of interest" description="Disordered" evidence="1">
    <location>
        <begin position="140"/>
        <end position="159"/>
    </location>
</feature>
<dbReference type="EMBL" id="HBIF01000612">
    <property type="protein sequence ID" value="CAE0317258.1"/>
    <property type="molecule type" value="Transcribed_RNA"/>
</dbReference>
<feature type="region of interest" description="Disordered" evidence="1">
    <location>
        <begin position="25"/>
        <end position="49"/>
    </location>
</feature>
<reference evidence="2" key="1">
    <citation type="submission" date="2021-01" db="EMBL/GenBank/DDBJ databases">
        <authorList>
            <person name="Corre E."/>
            <person name="Pelletier E."/>
            <person name="Niang G."/>
            <person name="Scheremetjew M."/>
            <person name="Finn R."/>
            <person name="Kale V."/>
            <person name="Holt S."/>
            <person name="Cochrane G."/>
            <person name="Meng A."/>
            <person name="Brown T."/>
            <person name="Cohen L."/>
        </authorList>
    </citation>
    <scope>NUCLEOTIDE SEQUENCE</scope>
</reference>
<dbReference type="AlphaFoldDB" id="A0A7S3I933"/>
<evidence type="ECO:0000256" key="1">
    <source>
        <dbReference type="SAM" id="MobiDB-lite"/>
    </source>
</evidence>
<feature type="compositionally biased region" description="Acidic residues" evidence="1">
    <location>
        <begin position="146"/>
        <end position="159"/>
    </location>
</feature>
<accession>A0A7S3I933</accession>
<gene>
    <name evidence="2" type="ORF">FSAL1345_LOCUS527</name>
</gene>
<protein>
    <submittedName>
        <fullName evidence="2">Uncharacterized protein</fullName>
    </submittedName>
</protein>
<name>A0A7S3I933_9CILI</name>
<feature type="compositionally biased region" description="Basic residues" evidence="1">
    <location>
        <begin position="63"/>
        <end position="76"/>
    </location>
</feature>